<evidence type="ECO:0000256" key="1">
    <source>
        <dbReference type="SAM" id="MobiDB-lite"/>
    </source>
</evidence>
<reference evidence="2 3" key="1">
    <citation type="submission" date="2024-04" db="EMBL/GenBank/DDBJ databases">
        <authorList>
            <person name="Rising A."/>
            <person name="Reimegard J."/>
            <person name="Sonavane S."/>
            <person name="Akerstrom W."/>
            <person name="Nylinder S."/>
            <person name="Hedman E."/>
            <person name="Kallberg Y."/>
        </authorList>
    </citation>
    <scope>NUCLEOTIDE SEQUENCE [LARGE SCALE GENOMIC DNA]</scope>
</reference>
<comment type="caution">
    <text evidence="2">The sequence shown here is derived from an EMBL/GenBank/DDBJ whole genome shotgun (WGS) entry which is preliminary data.</text>
</comment>
<proteinExistence type="predicted"/>
<dbReference type="AlphaFoldDB" id="A0AAV2BPE3"/>
<sequence>MRQRGDPPPLPRPGRTVPGGADVTALRSPPPSFPVTSHRTPSHIYKGAENRESSVRSRIPLSQYGDHRQQGTRAGMEKFQFLPRFLLPFLPPAQLVVLRFATGAS</sequence>
<feature type="compositionally biased region" description="Pro residues" evidence="1">
    <location>
        <begin position="1"/>
        <end position="12"/>
    </location>
</feature>
<evidence type="ECO:0000313" key="3">
    <source>
        <dbReference type="Proteomes" id="UP001497382"/>
    </source>
</evidence>
<feature type="region of interest" description="Disordered" evidence="1">
    <location>
        <begin position="1"/>
        <end position="71"/>
    </location>
</feature>
<gene>
    <name evidence="2" type="ORF">LARSCL_LOCUS20665</name>
</gene>
<dbReference type="Proteomes" id="UP001497382">
    <property type="component" value="Unassembled WGS sequence"/>
</dbReference>
<evidence type="ECO:0000313" key="2">
    <source>
        <dbReference type="EMBL" id="CAL1298042.1"/>
    </source>
</evidence>
<accession>A0AAV2BPE3</accession>
<keyword evidence="3" id="KW-1185">Reference proteome</keyword>
<name>A0AAV2BPE3_9ARAC</name>
<protein>
    <submittedName>
        <fullName evidence="2">Uncharacterized protein</fullName>
    </submittedName>
</protein>
<feature type="compositionally biased region" description="Basic and acidic residues" evidence="1">
    <location>
        <begin position="46"/>
        <end position="55"/>
    </location>
</feature>
<dbReference type="EMBL" id="CAXIEN010000452">
    <property type="protein sequence ID" value="CAL1298042.1"/>
    <property type="molecule type" value="Genomic_DNA"/>
</dbReference>
<organism evidence="2 3">
    <name type="scientific">Larinioides sclopetarius</name>
    <dbReference type="NCBI Taxonomy" id="280406"/>
    <lineage>
        <taxon>Eukaryota</taxon>
        <taxon>Metazoa</taxon>
        <taxon>Ecdysozoa</taxon>
        <taxon>Arthropoda</taxon>
        <taxon>Chelicerata</taxon>
        <taxon>Arachnida</taxon>
        <taxon>Araneae</taxon>
        <taxon>Araneomorphae</taxon>
        <taxon>Entelegynae</taxon>
        <taxon>Araneoidea</taxon>
        <taxon>Araneidae</taxon>
        <taxon>Larinioides</taxon>
    </lineage>
</organism>